<feature type="compositionally biased region" description="Gly residues" evidence="1">
    <location>
        <begin position="214"/>
        <end position="227"/>
    </location>
</feature>
<comment type="caution">
    <text evidence="4">The sequence shown here is derived from an EMBL/GenBank/DDBJ whole genome shotgun (WGS) entry which is preliminary data.</text>
</comment>
<proteinExistence type="predicted"/>
<name>A0A4Q2UQA4_9BACT</name>
<dbReference type="InterPro" id="IPR010496">
    <property type="entry name" value="AL/BT2_dom"/>
</dbReference>
<keyword evidence="5" id="KW-1185">Reference proteome</keyword>
<dbReference type="Proteomes" id="UP000290407">
    <property type="component" value="Unassembled WGS sequence"/>
</dbReference>
<evidence type="ECO:0000256" key="2">
    <source>
        <dbReference type="SAM" id="SignalP"/>
    </source>
</evidence>
<protein>
    <submittedName>
        <fullName evidence="4">DUF1080 domain-containing protein</fullName>
    </submittedName>
</protein>
<dbReference type="EMBL" id="SBLB01000001">
    <property type="protein sequence ID" value="RYC71704.1"/>
    <property type="molecule type" value="Genomic_DNA"/>
</dbReference>
<keyword evidence="2" id="KW-0732">Signal</keyword>
<accession>A0A4Q2UQA4</accession>
<organism evidence="4 5">
    <name type="scientific">Spirosoma sordidisoli</name>
    <dbReference type="NCBI Taxonomy" id="2502893"/>
    <lineage>
        <taxon>Bacteria</taxon>
        <taxon>Pseudomonadati</taxon>
        <taxon>Bacteroidota</taxon>
        <taxon>Cytophagia</taxon>
        <taxon>Cytophagales</taxon>
        <taxon>Cytophagaceae</taxon>
        <taxon>Spirosoma</taxon>
    </lineage>
</organism>
<feature type="domain" description="3-keto-alpha-glucoside-1,2-lyase/3-keto-2-hydroxy-glucal hydratase" evidence="3">
    <location>
        <begin position="44"/>
        <end position="252"/>
    </location>
</feature>
<dbReference type="RefSeq" id="WP_077924021.1">
    <property type="nucleotide sequence ID" value="NZ_SBLB01000001.1"/>
</dbReference>
<feature type="signal peptide" evidence="2">
    <location>
        <begin position="1"/>
        <end position="28"/>
    </location>
</feature>
<dbReference type="Pfam" id="PF06439">
    <property type="entry name" value="3keto-disac_hyd"/>
    <property type="match status" value="1"/>
</dbReference>
<reference evidence="4 5" key="1">
    <citation type="submission" date="2019-01" db="EMBL/GenBank/DDBJ databases">
        <title>Spirosoma flava sp. nov., a propanil-degrading bacterium isolated from herbicide-contaminated soil.</title>
        <authorList>
            <person name="Zhang L."/>
            <person name="Jiang J.-D."/>
        </authorList>
    </citation>
    <scope>NUCLEOTIDE SEQUENCE [LARGE SCALE GENOMIC DNA]</scope>
    <source>
        <strain evidence="4 5">TY50</strain>
    </source>
</reference>
<evidence type="ECO:0000313" key="4">
    <source>
        <dbReference type="EMBL" id="RYC71704.1"/>
    </source>
</evidence>
<dbReference type="Gene3D" id="2.60.120.560">
    <property type="entry name" value="Exo-inulinase, domain 1"/>
    <property type="match status" value="1"/>
</dbReference>
<feature type="region of interest" description="Disordered" evidence="1">
    <location>
        <begin position="212"/>
        <end position="234"/>
    </location>
</feature>
<evidence type="ECO:0000313" key="5">
    <source>
        <dbReference type="Proteomes" id="UP000290407"/>
    </source>
</evidence>
<evidence type="ECO:0000259" key="3">
    <source>
        <dbReference type="Pfam" id="PF06439"/>
    </source>
</evidence>
<feature type="chain" id="PRO_5020638443" evidence="2">
    <location>
        <begin position="29"/>
        <end position="263"/>
    </location>
</feature>
<dbReference type="GO" id="GO:0016787">
    <property type="term" value="F:hydrolase activity"/>
    <property type="evidence" value="ECO:0007669"/>
    <property type="project" value="InterPro"/>
</dbReference>
<evidence type="ECO:0000256" key="1">
    <source>
        <dbReference type="SAM" id="MobiDB-lite"/>
    </source>
</evidence>
<gene>
    <name evidence="4" type="ORF">EQG79_06120</name>
</gene>
<dbReference type="AlphaFoldDB" id="A0A4Q2UQA4"/>
<sequence>MLTFLRKPAFVLPALLLLAGSVAMIPQAKEPLGVGTKPPKGADILFDGKRQTLDDKWTYWQGPRLAATLPIKWFLVPDPAGKGMVLNTNDPAGAGGKYGAADIVTKKNYRDARIHVEFFIPEPGGNSGVYLHNRYEIQVFDGDTTSHGMGAVINETPSPYYAYNGVGKWNAYDIMYRAPRFENGKLTERPLVTMYFNGKKVHTNHAIKQVWGGPNSGIDGGNDGGKGITETPGGLKLQAEGHNVLYRNLWIKDMDLAKADTDF</sequence>